<reference evidence="1" key="1">
    <citation type="submission" date="2023-10" db="EMBL/GenBank/DDBJ databases">
        <title>Genome assembly of Pristionchus species.</title>
        <authorList>
            <person name="Yoshida K."/>
            <person name="Sommer R.J."/>
        </authorList>
    </citation>
    <scope>NUCLEOTIDE SEQUENCE</scope>
    <source>
        <strain evidence="1">RS5133</strain>
    </source>
</reference>
<name>A0AAV5VY70_9BILA</name>
<dbReference type="Proteomes" id="UP001432322">
    <property type="component" value="Unassembled WGS sequence"/>
</dbReference>
<feature type="non-terminal residue" evidence="1">
    <location>
        <position position="108"/>
    </location>
</feature>
<dbReference type="AlphaFoldDB" id="A0AAV5VY70"/>
<sequence length="108" mass="12836">LNSCFYNDTHCEYPKEIGERRITYCAKKLPKRIKKYLVEKKSSIRQSMVPCRIFRILDQILGLFEIEEITFTNVIIDRFFIAHSKTLFERRRDVKTVGCNGQMAEVQK</sequence>
<accession>A0AAV5VY70</accession>
<evidence type="ECO:0008006" key="3">
    <source>
        <dbReference type="Google" id="ProtNLM"/>
    </source>
</evidence>
<gene>
    <name evidence="1" type="ORF">PFISCL1PPCAC_16078</name>
</gene>
<feature type="non-terminal residue" evidence="1">
    <location>
        <position position="1"/>
    </location>
</feature>
<protein>
    <recommendedName>
        <fullName evidence="3">Histone H2A/H2B/H3 domain-containing protein</fullName>
    </recommendedName>
</protein>
<evidence type="ECO:0000313" key="2">
    <source>
        <dbReference type="Proteomes" id="UP001432322"/>
    </source>
</evidence>
<dbReference type="EMBL" id="BTSY01000004">
    <property type="protein sequence ID" value="GMT24781.1"/>
    <property type="molecule type" value="Genomic_DNA"/>
</dbReference>
<keyword evidence="2" id="KW-1185">Reference proteome</keyword>
<comment type="caution">
    <text evidence="1">The sequence shown here is derived from an EMBL/GenBank/DDBJ whole genome shotgun (WGS) entry which is preliminary data.</text>
</comment>
<evidence type="ECO:0000313" key="1">
    <source>
        <dbReference type="EMBL" id="GMT24781.1"/>
    </source>
</evidence>
<proteinExistence type="predicted"/>
<organism evidence="1 2">
    <name type="scientific">Pristionchus fissidentatus</name>
    <dbReference type="NCBI Taxonomy" id="1538716"/>
    <lineage>
        <taxon>Eukaryota</taxon>
        <taxon>Metazoa</taxon>
        <taxon>Ecdysozoa</taxon>
        <taxon>Nematoda</taxon>
        <taxon>Chromadorea</taxon>
        <taxon>Rhabditida</taxon>
        <taxon>Rhabditina</taxon>
        <taxon>Diplogasteromorpha</taxon>
        <taxon>Diplogasteroidea</taxon>
        <taxon>Neodiplogasteridae</taxon>
        <taxon>Pristionchus</taxon>
    </lineage>
</organism>